<dbReference type="AlphaFoldDB" id="F8NIX0"/>
<dbReference type="KEGG" id="sla:SERLADRAFT_405170"/>
<organism>
    <name type="scientific">Serpula lacrymans var. lacrymans (strain S7.9)</name>
    <name type="common">Dry rot fungus</name>
    <dbReference type="NCBI Taxonomy" id="578457"/>
    <lineage>
        <taxon>Eukaryota</taxon>
        <taxon>Fungi</taxon>
        <taxon>Dikarya</taxon>
        <taxon>Basidiomycota</taxon>
        <taxon>Agaricomycotina</taxon>
        <taxon>Agaricomycetes</taxon>
        <taxon>Agaricomycetidae</taxon>
        <taxon>Boletales</taxon>
        <taxon>Coniophorineae</taxon>
        <taxon>Serpulaceae</taxon>
        <taxon>Serpula</taxon>
    </lineage>
</organism>
<reference evidence="1" key="1">
    <citation type="submission" date="2011-04" db="EMBL/GenBank/DDBJ databases">
        <title>Evolution of plant cell wall degrading machinery underlies the functional diversity of forest fungi.</title>
        <authorList>
            <consortium name="US DOE Joint Genome Institute (JGI-PGF)"/>
            <person name="Eastwood D.C."/>
            <person name="Floudas D."/>
            <person name="Binder M."/>
            <person name="Majcherczyk A."/>
            <person name="Schneider P."/>
            <person name="Aerts A."/>
            <person name="Asiegbu F.O."/>
            <person name="Baker S.E."/>
            <person name="Barry K."/>
            <person name="Bendiksby M."/>
            <person name="Blumentritt M."/>
            <person name="Coutinho P.M."/>
            <person name="Cullen D."/>
            <person name="Cullen D."/>
            <person name="Gathman A."/>
            <person name="Goodell B."/>
            <person name="Henrissat B."/>
            <person name="Ihrmark K."/>
            <person name="Kauserud H."/>
            <person name="Kohler A."/>
            <person name="LaButti K."/>
            <person name="Lapidus A."/>
            <person name="Lavin J.L."/>
            <person name="Lee Y.-H."/>
            <person name="Lindquist E."/>
            <person name="Lilly W."/>
            <person name="Lucas S."/>
            <person name="Morin E."/>
            <person name="Murat C."/>
            <person name="Oguiza J.A."/>
            <person name="Park J."/>
            <person name="Pisabarro A.G."/>
            <person name="Riley R."/>
            <person name="Rosling A."/>
            <person name="Salamov A."/>
            <person name="Schmidt O."/>
            <person name="Schmutz J."/>
            <person name="Skrede I."/>
            <person name="Stenlid J."/>
            <person name="Wiebenga A."/>
            <person name="Xie X."/>
            <person name="Kues U."/>
            <person name="Hibbett D.S."/>
            <person name="Hoffmeister D."/>
            <person name="Hogberg N."/>
            <person name="Martin F."/>
            <person name="Grigoriev I.V."/>
            <person name="Watkinson S.C."/>
        </authorList>
    </citation>
    <scope>NUCLEOTIDE SEQUENCE</scope>
    <source>
        <strain evidence="1">S7.9</strain>
    </source>
</reference>
<dbReference type="RefSeq" id="XP_007313245.1">
    <property type="nucleotide sequence ID" value="XM_007313183.1"/>
</dbReference>
<proteinExistence type="predicted"/>
<gene>
    <name evidence="1" type="ORF">SERLADRAFT_405170</name>
</gene>
<dbReference type="EMBL" id="GL945429">
    <property type="protein sequence ID" value="EGO29003.1"/>
    <property type="molecule type" value="Genomic_DNA"/>
</dbReference>
<name>F8NIX0_SERL9</name>
<dbReference type="HOGENOM" id="CLU_1876692_0_0_1"/>
<accession>F8NIX0</accession>
<dbReference type="Proteomes" id="UP000008064">
    <property type="component" value="Unassembled WGS sequence"/>
</dbReference>
<sequence length="136" mass="15361">MIQTTPPVYNLQIQPLATITHISTATWFQFMGALGGIAAAFFGPLLDCPDCNITHQVQASQKDRILDNLPSEYEKLLASKVAMFTDNEALCDKNNRLLEAIARLRTNTSLLRSQRKRWEHRWADEARQSDSTTAIL</sequence>
<dbReference type="GeneID" id="18812539"/>
<protein>
    <submittedName>
        <fullName evidence="1">Uncharacterized protein</fullName>
    </submittedName>
</protein>
<evidence type="ECO:0000313" key="1">
    <source>
        <dbReference type="EMBL" id="EGO29003.1"/>
    </source>
</evidence>